<feature type="compositionally biased region" description="Polar residues" evidence="8">
    <location>
        <begin position="85"/>
        <end position="110"/>
    </location>
</feature>
<evidence type="ECO:0000256" key="7">
    <source>
        <dbReference type="ARBA" id="ARBA00022840"/>
    </source>
</evidence>
<accession>A0A1E4TAD1</accession>
<evidence type="ECO:0000256" key="2">
    <source>
        <dbReference type="ARBA" id="ARBA00012513"/>
    </source>
</evidence>
<dbReference type="GO" id="GO:0004674">
    <property type="term" value="F:protein serine/threonine kinase activity"/>
    <property type="evidence" value="ECO:0007669"/>
    <property type="project" value="UniProtKB-KW"/>
</dbReference>
<name>A0A1E4TAD1_9ASCO</name>
<dbReference type="PANTHER" id="PTHR45637">
    <property type="entry name" value="FLIPPASE KINASE 1-RELATED"/>
    <property type="match status" value="1"/>
</dbReference>
<dbReference type="InterPro" id="IPR000719">
    <property type="entry name" value="Prot_kinase_dom"/>
</dbReference>
<feature type="region of interest" description="Disordered" evidence="8">
    <location>
        <begin position="85"/>
        <end position="221"/>
    </location>
</feature>
<sequence length="766" mass="83391">MPLTPALAVEITKDVDHDSSSHANISKLRSFLKFPSSNSSTSSPSISPNLEATVLAAPAATAAATSPAATANAATSTSPKLSALNLSEDQPTHTGQLKPTADQSATSKLSSKIKRFRSPSSPLASPFSRTFRHSASTAQPKSSTKQPQQHLYDLAHESTDDSVTAPLEPPPSLLTPPLPRTSSAPNFKNGQSPRSQPSSSRNSRDAPARERSYSTNATKMNPVTVGPSSFEKIKLLGKGDVGKVYLAREKATGKLHAMKVLSKAEMIKRNKIKRALAEQEILATANHPFIVTLYHCFQSDSYLYLCMEYCMGGEFFRALQTQAGKCLSEKDARFYAAEVTAALEYLHLMGFIYRDLKPENILLHASGHIMLSDFDLSKQTESNGRPTIVNSAGSTVSSSSSNSSSRTTNNFFPAIDTKACVADFRTNSFVGTEEYIAPEVIRGTGHTSAVDWWTLGILIYEMLYATSPFKGKTRNSTFANILRNEVLFPDVKSPPISNVCKNLIRRLLTKDESRRLGSRAGASDIKSHPFFKNTQWALLRNQTPPIVPKLCTDTDTSNFSSVKESESLDITSDSVANVQQNFEMFDGTYTNKHFETTTPNDTAKYSDGPIGDADDGIPAAHVPELVKQLAAEPVFYHKEDEDNDGSPLVPVAPGTLSASDYENKHRVAVTPSAVNDAIQCQRSQTPQDKKLYSIQNGHKPGASTTLSVPNLNEIEADKVLQSTANGSSDALPKRRSKRSVSDPFKDFSSFSLLRTGEGDYFDSKHR</sequence>
<comment type="similarity">
    <text evidence="1">Belongs to the protein kinase superfamily. AGC Ser/Thr protein kinase family.</text>
</comment>
<evidence type="ECO:0000256" key="5">
    <source>
        <dbReference type="ARBA" id="ARBA00022741"/>
    </source>
</evidence>
<dbReference type="Proteomes" id="UP000095023">
    <property type="component" value="Unassembled WGS sequence"/>
</dbReference>
<dbReference type="FunFam" id="3.30.200.20:FF:000042">
    <property type="entry name" value="Aurora kinase A"/>
    <property type="match status" value="1"/>
</dbReference>
<dbReference type="PROSITE" id="PS51285">
    <property type="entry name" value="AGC_KINASE_CTER"/>
    <property type="match status" value="1"/>
</dbReference>
<feature type="domain" description="AGC-kinase C-terminal" evidence="10">
    <location>
        <begin position="532"/>
        <end position="597"/>
    </location>
</feature>
<dbReference type="EC" id="2.7.11.1" evidence="2"/>
<gene>
    <name evidence="11" type="ORF">CANCADRAFT_32224</name>
</gene>
<keyword evidence="12" id="KW-1185">Reference proteome</keyword>
<feature type="compositionally biased region" description="Pro residues" evidence="8">
    <location>
        <begin position="167"/>
        <end position="179"/>
    </location>
</feature>
<dbReference type="InterPro" id="IPR008271">
    <property type="entry name" value="Ser/Thr_kinase_AS"/>
</dbReference>
<dbReference type="PROSITE" id="PS00108">
    <property type="entry name" value="PROTEIN_KINASE_ST"/>
    <property type="match status" value="1"/>
</dbReference>
<dbReference type="AlphaFoldDB" id="A0A1E4TAD1"/>
<dbReference type="OrthoDB" id="432483at2759"/>
<keyword evidence="7" id="KW-0067">ATP-binding</keyword>
<proteinExistence type="inferred from homology"/>
<feature type="compositionally biased region" description="Basic and acidic residues" evidence="8">
    <location>
        <begin position="202"/>
        <end position="212"/>
    </location>
</feature>
<dbReference type="SMART" id="SM00133">
    <property type="entry name" value="S_TK_X"/>
    <property type="match status" value="1"/>
</dbReference>
<evidence type="ECO:0000256" key="1">
    <source>
        <dbReference type="ARBA" id="ARBA00009903"/>
    </source>
</evidence>
<protein>
    <recommendedName>
        <fullName evidence="2">non-specific serine/threonine protein kinase</fullName>
        <ecNumber evidence="2">2.7.11.1</ecNumber>
    </recommendedName>
</protein>
<evidence type="ECO:0000313" key="11">
    <source>
        <dbReference type="EMBL" id="ODV88704.1"/>
    </source>
</evidence>
<organism evidence="11 12">
    <name type="scientific">Tortispora caseinolytica NRRL Y-17796</name>
    <dbReference type="NCBI Taxonomy" id="767744"/>
    <lineage>
        <taxon>Eukaryota</taxon>
        <taxon>Fungi</taxon>
        <taxon>Dikarya</taxon>
        <taxon>Ascomycota</taxon>
        <taxon>Saccharomycotina</taxon>
        <taxon>Trigonopsidomycetes</taxon>
        <taxon>Trigonopsidales</taxon>
        <taxon>Trigonopsidaceae</taxon>
        <taxon>Tortispora</taxon>
    </lineage>
</organism>
<evidence type="ECO:0000256" key="3">
    <source>
        <dbReference type="ARBA" id="ARBA00022527"/>
    </source>
</evidence>
<dbReference type="PROSITE" id="PS50011">
    <property type="entry name" value="PROTEIN_KINASE_DOM"/>
    <property type="match status" value="1"/>
</dbReference>
<feature type="region of interest" description="Disordered" evidence="8">
    <location>
        <begin position="723"/>
        <end position="744"/>
    </location>
</feature>
<keyword evidence="4" id="KW-0808">Transferase</keyword>
<dbReference type="Gene3D" id="3.30.200.20">
    <property type="entry name" value="Phosphorylase Kinase, domain 1"/>
    <property type="match status" value="2"/>
</dbReference>
<evidence type="ECO:0000256" key="8">
    <source>
        <dbReference type="SAM" id="MobiDB-lite"/>
    </source>
</evidence>
<dbReference type="CDD" id="cd05574">
    <property type="entry name" value="STKc_phototropin_like"/>
    <property type="match status" value="1"/>
</dbReference>
<dbReference type="GO" id="GO:0005524">
    <property type="term" value="F:ATP binding"/>
    <property type="evidence" value="ECO:0007669"/>
    <property type="project" value="UniProtKB-KW"/>
</dbReference>
<feature type="compositionally biased region" description="Polar residues" evidence="8">
    <location>
        <begin position="133"/>
        <end position="149"/>
    </location>
</feature>
<feature type="region of interest" description="Disordered" evidence="8">
    <location>
        <begin position="387"/>
        <end position="407"/>
    </location>
</feature>
<dbReference type="SMART" id="SM00220">
    <property type="entry name" value="S_TKc"/>
    <property type="match status" value="1"/>
</dbReference>
<evidence type="ECO:0000256" key="6">
    <source>
        <dbReference type="ARBA" id="ARBA00022777"/>
    </source>
</evidence>
<dbReference type="InterPro" id="IPR000961">
    <property type="entry name" value="AGC-kinase_C"/>
</dbReference>
<keyword evidence="5" id="KW-0547">Nucleotide-binding</keyword>
<evidence type="ECO:0000313" key="12">
    <source>
        <dbReference type="Proteomes" id="UP000095023"/>
    </source>
</evidence>
<feature type="domain" description="Protein kinase" evidence="9">
    <location>
        <begin position="230"/>
        <end position="531"/>
    </location>
</feature>
<keyword evidence="6" id="KW-0418">Kinase</keyword>
<feature type="region of interest" description="Disordered" evidence="8">
    <location>
        <begin position="684"/>
        <end position="706"/>
    </location>
</feature>
<dbReference type="SUPFAM" id="SSF56112">
    <property type="entry name" value="Protein kinase-like (PK-like)"/>
    <property type="match status" value="1"/>
</dbReference>
<dbReference type="Pfam" id="PF00069">
    <property type="entry name" value="Pkinase"/>
    <property type="match status" value="1"/>
</dbReference>
<feature type="compositionally biased region" description="Low complexity" evidence="8">
    <location>
        <begin position="180"/>
        <end position="201"/>
    </location>
</feature>
<dbReference type="Gene3D" id="1.10.510.10">
    <property type="entry name" value="Transferase(Phosphotransferase) domain 1"/>
    <property type="match status" value="2"/>
</dbReference>
<evidence type="ECO:0000256" key="4">
    <source>
        <dbReference type="ARBA" id="ARBA00022679"/>
    </source>
</evidence>
<evidence type="ECO:0000259" key="10">
    <source>
        <dbReference type="PROSITE" id="PS51285"/>
    </source>
</evidence>
<keyword evidence="3" id="KW-0723">Serine/threonine-protein kinase</keyword>
<evidence type="ECO:0000259" key="9">
    <source>
        <dbReference type="PROSITE" id="PS50011"/>
    </source>
</evidence>
<feature type="compositionally biased region" description="Low complexity" evidence="8">
    <location>
        <begin position="390"/>
        <end position="407"/>
    </location>
</feature>
<dbReference type="EMBL" id="KV453843">
    <property type="protein sequence ID" value="ODV88704.1"/>
    <property type="molecule type" value="Genomic_DNA"/>
</dbReference>
<dbReference type="InterPro" id="IPR011009">
    <property type="entry name" value="Kinase-like_dom_sf"/>
</dbReference>
<reference evidence="12" key="1">
    <citation type="submission" date="2016-02" db="EMBL/GenBank/DDBJ databases">
        <title>Comparative genomics of biotechnologically important yeasts.</title>
        <authorList>
            <consortium name="DOE Joint Genome Institute"/>
            <person name="Riley R."/>
            <person name="Haridas S."/>
            <person name="Wolfe K.H."/>
            <person name="Lopes M.R."/>
            <person name="Hittinger C.T."/>
            <person name="Goker M."/>
            <person name="Salamov A."/>
            <person name="Wisecaver J."/>
            <person name="Long T.M."/>
            <person name="Aerts A.L."/>
            <person name="Barry K."/>
            <person name="Choi C."/>
            <person name="Clum A."/>
            <person name="Coughlan A.Y."/>
            <person name="Deshpande S."/>
            <person name="Douglass A.P."/>
            <person name="Hanson S.J."/>
            <person name="Klenk H.-P."/>
            <person name="Labutti K."/>
            <person name="Lapidus A."/>
            <person name="Lindquist E."/>
            <person name="Lipzen A."/>
            <person name="Meier-Kolthoff J.P."/>
            <person name="Ohm R.A."/>
            <person name="Otillar R.P."/>
            <person name="Pangilinan J."/>
            <person name="Peng Y."/>
            <person name="Rokas A."/>
            <person name="Rosa C.A."/>
            <person name="Scheuner C."/>
            <person name="Sibirny A.A."/>
            <person name="Slot J.C."/>
            <person name="Stielow J.B."/>
            <person name="Sun H."/>
            <person name="Kurtzman C.P."/>
            <person name="Blackwell M."/>
            <person name="Jeffries T.W."/>
            <person name="Grigoriev I.V."/>
        </authorList>
    </citation>
    <scope>NUCLEOTIDE SEQUENCE [LARGE SCALE GENOMIC DNA]</scope>
    <source>
        <strain evidence="12">NRRL Y-17796</strain>
    </source>
</reference>